<dbReference type="GO" id="GO:0015562">
    <property type="term" value="F:efflux transmembrane transporter activity"/>
    <property type="evidence" value="ECO:0007669"/>
    <property type="project" value="InterPro"/>
</dbReference>
<evidence type="ECO:0000313" key="5">
    <source>
        <dbReference type="Proteomes" id="UP000706151"/>
    </source>
</evidence>
<feature type="region of interest" description="Disordered" evidence="3">
    <location>
        <begin position="497"/>
        <end position="521"/>
    </location>
</feature>
<keyword evidence="2" id="KW-0472">Membrane</keyword>
<protein>
    <submittedName>
        <fullName evidence="4">Efflux transporter outer membrane subunit</fullName>
    </submittedName>
</protein>
<dbReference type="GO" id="GO:0005886">
    <property type="term" value="C:plasma membrane"/>
    <property type="evidence" value="ECO:0007669"/>
    <property type="project" value="UniProtKB-SubCell"/>
</dbReference>
<feature type="compositionally biased region" description="Pro residues" evidence="3">
    <location>
        <begin position="503"/>
        <end position="514"/>
    </location>
</feature>
<comment type="similarity">
    <text evidence="1 2">Belongs to the outer membrane factor (OMF) (TC 1.B.17) family.</text>
</comment>
<sequence>MRQRLAGGAGPRLAALAAALLLGGCAAVGPDFKRPEVQSLADWSGGSLATLAAEQRGRPRAQTEEWWRNFNDPVLDALVAEAQRVNPNVRTAGMRILEARAQLAIAGSLLYPQQQQVSGTVLRTGTEASSGPDTVLTAYSIGFGIGWEIDFWGKFRRSIEAADAGYFASIAQYDDLQVLVAAQTASFYAAIRTLELRLTIAHENAALQKRSLEITERLFKHGSDSELDVQQAKSQYLSTLATIPQLEGSLRQTQNALSVLLARPPGPLPEMAAGRERIPQTGLAIVADMPAEMLRRRPDVRAAEMQLAAQSALIGVSVADLYPSIALLGSLGVASTSLPGAVRKFDWAIGPSLVWNVFDHGRLSNEVLVQDARFQQLYEQYQGTVLQAAREVDDGAVGFVANREQVPLLEESVKAAKRSLDIATIQYREGMAGFERVLDSQRALFNQQERLVNNLGNVAQSLITLYKAMGGGWQQARSRPLVDDATRETMAERSDWREMLAVPLPPPDAAPPQTTPEKEER</sequence>
<accession>A0A935T9C2</accession>
<dbReference type="InterPro" id="IPR010131">
    <property type="entry name" value="MdtP/NodT-like"/>
</dbReference>
<organism evidence="4 5">
    <name type="scientific">Candidatus Accumulibacter affinis</name>
    <dbReference type="NCBI Taxonomy" id="2954384"/>
    <lineage>
        <taxon>Bacteria</taxon>
        <taxon>Pseudomonadati</taxon>
        <taxon>Pseudomonadota</taxon>
        <taxon>Betaproteobacteria</taxon>
        <taxon>Candidatus Accumulibacter</taxon>
    </lineage>
</organism>
<dbReference type="PANTHER" id="PTHR30203:SF33">
    <property type="entry name" value="BLR4455 PROTEIN"/>
    <property type="match status" value="1"/>
</dbReference>
<evidence type="ECO:0000313" key="4">
    <source>
        <dbReference type="EMBL" id="MBK7954151.1"/>
    </source>
</evidence>
<dbReference type="InterPro" id="IPR003423">
    <property type="entry name" value="OMP_efflux"/>
</dbReference>
<feature type="chain" id="PRO_5038163177" evidence="2">
    <location>
        <begin position="27"/>
        <end position="521"/>
    </location>
</feature>
<reference evidence="4 5" key="1">
    <citation type="submission" date="2020-10" db="EMBL/GenBank/DDBJ databases">
        <title>Connecting structure to function with the recovery of over 1000 high-quality activated sludge metagenome-assembled genomes encoding full-length rRNA genes using long-read sequencing.</title>
        <authorList>
            <person name="Singleton C.M."/>
            <person name="Petriglieri F."/>
            <person name="Kristensen J.M."/>
            <person name="Kirkegaard R.H."/>
            <person name="Michaelsen T.Y."/>
            <person name="Andersen M.H."/>
            <person name="Karst S.M."/>
            <person name="Dueholm M.S."/>
            <person name="Nielsen P.H."/>
            <person name="Albertsen M."/>
        </authorList>
    </citation>
    <scope>NUCLEOTIDE SEQUENCE [LARGE SCALE GENOMIC DNA]</scope>
    <source>
        <strain evidence="4">Fred_18-Q3-R57-64_BAT3C.720</strain>
    </source>
</reference>
<dbReference type="NCBIfam" id="TIGR01845">
    <property type="entry name" value="outer_NodT"/>
    <property type="match status" value="1"/>
</dbReference>
<evidence type="ECO:0000256" key="3">
    <source>
        <dbReference type="SAM" id="MobiDB-lite"/>
    </source>
</evidence>
<dbReference type="SUPFAM" id="SSF56954">
    <property type="entry name" value="Outer membrane efflux proteins (OEP)"/>
    <property type="match status" value="1"/>
</dbReference>
<gene>
    <name evidence="4" type="ORF">IPK02_09440</name>
</gene>
<dbReference type="Proteomes" id="UP000706151">
    <property type="component" value="Unassembled WGS sequence"/>
</dbReference>
<dbReference type="AlphaFoldDB" id="A0A935T9C2"/>
<proteinExistence type="inferred from homology"/>
<keyword evidence="2" id="KW-0449">Lipoprotein</keyword>
<dbReference type="PROSITE" id="PS51257">
    <property type="entry name" value="PROKAR_LIPOPROTEIN"/>
    <property type="match status" value="1"/>
</dbReference>
<dbReference type="PANTHER" id="PTHR30203">
    <property type="entry name" value="OUTER MEMBRANE CATION EFFLUX PROTEIN"/>
    <property type="match status" value="1"/>
</dbReference>
<name>A0A935T9C2_9PROT</name>
<comment type="subcellular location">
    <subcellularLocation>
        <location evidence="2">Cell membrane</location>
        <topology evidence="2">Lipid-anchor</topology>
    </subcellularLocation>
</comment>
<feature type="signal peptide" evidence="2">
    <location>
        <begin position="1"/>
        <end position="26"/>
    </location>
</feature>
<evidence type="ECO:0000256" key="1">
    <source>
        <dbReference type="ARBA" id="ARBA00007613"/>
    </source>
</evidence>
<keyword evidence="2" id="KW-0564">Palmitate</keyword>
<dbReference type="Gene3D" id="1.20.1600.10">
    <property type="entry name" value="Outer membrane efflux proteins (OEP)"/>
    <property type="match status" value="1"/>
</dbReference>
<dbReference type="Pfam" id="PF02321">
    <property type="entry name" value="OEP"/>
    <property type="match status" value="2"/>
</dbReference>
<dbReference type="EMBL" id="JADJOT010000008">
    <property type="protein sequence ID" value="MBK7954151.1"/>
    <property type="molecule type" value="Genomic_DNA"/>
</dbReference>
<dbReference type="Gene3D" id="2.20.200.10">
    <property type="entry name" value="Outer membrane efflux proteins (OEP)"/>
    <property type="match status" value="1"/>
</dbReference>
<keyword evidence="2" id="KW-0732">Signal</keyword>
<evidence type="ECO:0000256" key="2">
    <source>
        <dbReference type="RuleBase" id="RU362097"/>
    </source>
</evidence>
<keyword evidence="2" id="KW-1134">Transmembrane beta strand</keyword>
<comment type="caution">
    <text evidence="4">The sequence shown here is derived from an EMBL/GenBank/DDBJ whole genome shotgun (WGS) entry which is preliminary data.</text>
</comment>
<keyword evidence="2" id="KW-0812">Transmembrane</keyword>